<evidence type="ECO:0000256" key="10">
    <source>
        <dbReference type="ARBA" id="ARBA00023133"/>
    </source>
</evidence>
<dbReference type="InterPro" id="IPR036188">
    <property type="entry name" value="FAD/NAD-bd_sf"/>
</dbReference>
<dbReference type="GO" id="GO:0006782">
    <property type="term" value="P:protoporphyrinogen IX biosynthetic process"/>
    <property type="evidence" value="ECO:0007669"/>
    <property type="project" value="UniProtKB-UniRule"/>
</dbReference>
<dbReference type="SUPFAM" id="SSF54373">
    <property type="entry name" value="FAD-linked reductases, C-terminal domain"/>
    <property type="match status" value="1"/>
</dbReference>
<comment type="caution">
    <text evidence="15">The sequence shown here is derived from an EMBL/GenBank/DDBJ whole genome shotgun (WGS) entry which is preliminary data.</text>
</comment>
<dbReference type="InterPro" id="IPR050464">
    <property type="entry name" value="Zeta_carotene_desat/Oxidored"/>
</dbReference>
<dbReference type="InterPro" id="IPR004572">
    <property type="entry name" value="Protoporphyrinogen_oxidase"/>
</dbReference>
<dbReference type="GO" id="GO:0005739">
    <property type="term" value="C:mitochondrion"/>
    <property type="evidence" value="ECO:0007669"/>
    <property type="project" value="UniProtKB-SubCell"/>
</dbReference>
<sequence>MVVCVWRKEYESGLAAAYKLKSHGFDVTVLEADERAGGKLRSVSYKGLIWDEGANTMTESEPEVQCLLDDLGLREKQQFPISQNKRYIVRNGVPVLVPTNPIALIKSNFLSAKSKFQIILEPFLWKKYDSSKVSDDGTDESVGGFFQRHFGKEVVDYLIDPIVAGTSAGDPDSLSCVDGWLYTFCNLGLKVLLHCTMQFGSILAGLVLSKFSTKKESGGVRNGTTEKRKPRRGSFSFQNGMQTLTDTLSKELGEDALKLRSEVLSLSYNAGKYASQNWSLIYSKDKNSKDLIADAVIMTAPVCSVREMKFMKGGIPFPLNFLPEVAYMPLSVMITTFRKESVKRPLEGFGVLVPSLEQQNGLRTLGTLFSSMMFPNRASNDEYLYTTFIGGSRNRELAKSSTDELKQIVTTDLRQLLGVEGEPTFVNHFYWSKAFPLYGRNYDSVVKAIETMEKNLPGFFYADPLSFTNIAEGERKLTRVEKKESREWMKKFTVSSLRERITVGALVHELREQFIPYSLDIVTRIPILFTINNIQKILQTLVPIILVSERVIHWEEIKDGADTYRRTMGGFRSRNAWNKKGIEQNTCNRSEFERINKEY</sequence>
<evidence type="ECO:0000256" key="9">
    <source>
        <dbReference type="ARBA" id="ARBA00023128"/>
    </source>
</evidence>
<dbReference type="Pfam" id="PF01593">
    <property type="entry name" value="Amino_oxidase"/>
    <property type="match status" value="1"/>
</dbReference>
<comment type="catalytic activity">
    <reaction evidence="12 13">
        <text>protoporphyrinogen IX + 3 O2 = protoporphyrin IX + 3 H2O2</text>
        <dbReference type="Rhea" id="RHEA:25576"/>
        <dbReference type="ChEBI" id="CHEBI:15379"/>
        <dbReference type="ChEBI" id="CHEBI:16240"/>
        <dbReference type="ChEBI" id="CHEBI:57306"/>
        <dbReference type="ChEBI" id="CHEBI:57307"/>
        <dbReference type="EC" id="1.3.3.4"/>
    </reaction>
</comment>
<dbReference type="AlphaFoldDB" id="A0A5D3DL65"/>
<keyword evidence="10 13" id="KW-0350">Heme biosynthesis</keyword>
<dbReference type="FunFam" id="1.10.3110.10:FF:000003">
    <property type="entry name" value="Protoporphyrinogen oxidase"/>
    <property type="match status" value="1"/>
</dbReference>
<keyword evidence="8 13" id="KW-0560">Oxidoreductase</keyword>
<evidence type="ECO:0000259" key="14">
    <source>
        <dbReference type="Pfam" id="PF01593"/>
    </source>
</evidence>
<evidence type="ECO:0000256" key="5">
    <source>
        <dbReference type="ARBA" id="ARBA00012867"/>
    </source>
</evidence>
<dbReference type="GO" id="GO:0009534">
    <property type="term" value="C:chloroplast thylakoid"/>
    <property type="evidence" value="ECO:0007669"/>
    <property type="project" value="TreeGrafter"/>
</dbReference>
<dbReference type="UniPathway" id="UPA00251">
    <property type="reaction ID" value="UER00324"/>
</dbReference>
<accession>A0A5D3DL65</accession>
<dbReference type="Gene3D" id="3.50.50.60">
    <property type="entry name" value="FAD/NAD(P)-binding domain"/>
    <property type="match status" value="1"/>
</dbReference>
<keyword evidence="7 13" id="KW-0274">FAD</keyword>
<proteinExistence type="inferred from homology"/>
<dbReference type="SUPFAM" id="SSF51905">
    <property type="entry name" value="FAD/NAD(P)-binding domain"/>
    <property type="match status" value="1"/>
</dbReference>
<gene>
    <name evidence="15" type="ORF">E5676_scaffold205G00430</name>
</gene>
<evidence type="ECO:0000256" key="1">
    <source>
        <dbReference type="ARBA" id="ARBA00002600"/>
    </source>
</evidence>
<evidence type="ECO:0000256" key="7">
    <source>
        <dbReference type="ARBA" id="ARBA00022827"/>
    </source>
</evidence>
<keyword evidence="6 13" id="KW-0285">Flavoprotein</keyword>
<protein>
    <recommendedName>
        <fullName evidence="5 13">Protoporphyrinogen oxidase</fullName>
        <ecNumber evidence="5 13">1.3.3.4</ecNumber>
    </recommendedName>
</protein>
<keyword evidence="9" id="KW-0496">Mitochondrion</keyword>
<dbReference type="PANTHER" id="PTHR42923">
    <property type="entry name" value="PROTOPORPHYRINOGEN OXIDASE"/>
    <property type="match status" value="1"/>
</dbReference>
<dbReference type="Proteomes" id="UP000321947">
    <property type="component" value="Unassembled WGS sequence"/>
</dbReference>
<evidence type="ECO:0000256" key="8">
    <source>
        <dbReference type="ARBA" id="ARBA00023002"/>
    </source>
</evidence>
<evidence type="ECO:0000256" key="13">
    <source>
        <dbReference type="RuleBase" id="RU367069"/>
    </source>
</evidence>
<dbReference type="InterPro" id="IPR002937">
    <property type="entry name" value="Amino_oxidase"/>
</dbReference>
<name>A0A5D3DL65_CUCMM</name>
<evidence type="ECO:0000256" key="4">
    <source>
        <dbReference type="ARBA" id="ARBA00010551"/>
    </source>
</evidence>
<evidence type="ECO:0000256" key="3">
    <source>
        <dbReference type="ARBA" id="ARBA00005073"/>
    </source>
</evidence>
<evidence type="ECO:0000313" key="16">
    <source>
        <dbReference type="Proteomes" id="UP000321947"/>
    </source>
</evidence>
<comment type="pathway">
    <text evidence="3 13">Porphyrin-containing compound metabolism; protoporphyrin-IX biosynthesis; protoporphyrin-IX from protoporphyrinogen-IX: step 1/1.</text>
</comment>
<keyword evidence="11 13" id="KW-0627">Porphyrin biosynthesis</keyword>
<evidence type="ECO:0000256" key="6">
    <source>
        <dbReference type="ARBA" id="ARBA00022630"/>
    </source>
</evidence>
<comment type="subcellular location">
    <subcellularLocation>
        <location evidence="2">Mitochondrion</location>
    </subcellularLocation>
    <subcellularLocation>
        <location evidence="13">Plastid</location>
        <location evidence="13">Chloroplast</location>
    </subcellularLocation>
</comment>
<evidence type="ECO:0000313" key="15">
    <source>
        <dbReference type="EMBL" id="TYK24278.1"/>
    </source>
</evidence>
<organism evidence="15 16">
    <name type="scientific">Cucumis melo var. makuwa</name>
    <name type="common">Oriental melon</name>
    <dbReference type="NCBI Taxonomy" id="1194695"/>
    <lineage>
        <taxon>Eukaryota</taxon>
        <taxon>Viridiplantae</taxon>
        <taxon>Streptophyta</taxon>
        <taxon>Embryophyta</taxon>
        <taxon>Tracheophyta</taxon>
        <taxon>Spermatophyta</taxon>
        <taxon>Magnoliopsida</taxon>
        <taxon>eudicotyledons</taxon>
        <taxon>Gunneridae</taxon>
        <taxon>Pentapetalae</taxon>
        <taxon>rosids</taxon>
        <taxon>fabids</taxon>
        <taxon>Cucurbitales</taxon>
        <taxon>Cucurbitaceae</taxon>
        <taxon>Benincaseae</taxon>
        <taxon>Cucumis</taxon>
    </lineage>
</organism>
<evidence type="ECO:0000256" key="11">
    <source>
        <dbReference type="ARBA" id="ARBA00023244"/>
    </source>
</evidence>
<dbReference type="Gene3D" id="3.90.660.20">
    <property type="entry name" value="Protoporphyrinogen oxidase, mitochondrial, domain 2"/>
    <property type="match status" value="1"/>
</dbReference>
<feature type="domain" description="Amine oxidase" evidence="14">
    <location>
        <begin position="12"/>
        <end position="462"/>
    </location>
</feature>
<dbReference type="EMBL" id="SSTD01003946">
    <property type="protein sequence ID" value="TYK24278.1"/>
    <property type="molecule type" value="Genomic_DNA"/>
</dbReference>
<comment type="similarity">
    <text evidence="4 13">Belongs to the protoporphyrinogen/coproporphyrinogen oxidase family. Protoporphyrinogen oxidase subfamily.</text>
</comment>
<dbReference type="Gene3D" id="1.10.3110.10">
    <property type="entry name" value="protoporphyrinogen ix oxidase, domain 3"/>
    <property type="match status" value="1"/>
</dbReference>
<evidence type="ECO:0000256" key="12">
    <source>
        <dbReference type="ARBA" id="ARBA00047554"/>
    </source>
</evidence>
<reference evidence="15 16" key="1">
    <citation type="submission" date="2019-08" db="EMBL/GenBank/DDBJ databases">
        <title>Draft genome sequences of two oriental melons (Cucumis melo L. var makuwa).</title>
        <authorList>
            <person name="Kwon S.-Y."/>
        </authorList>
    </citation>
    <scope>NUCLEOTIDE SEQUENCE [LARGE SCALE GENOMIC DNA]</scope>
    <source>
        <strain evidence="16">cv. Chang Bougi</strain>
        <tissue evidence="15">Leaf</tissue>
    </source>
</reference>
<comment type="cofactor">
    <cofactor evidence="13">
        <name>FAD</name>
        <dbReference type="ChEBI" id="CHEBI:57692"/>
    </cofactor>
    <text evidence="13">Binds 1 FAD per subunit.</text>
</comment>
<evidence type="ECO:0000256" key="2">
    <source>
        <dbReference type="ARBA" id="ARBA00004173"/>
    </source>
</evidence>
<dbReference type="NCBIfam" id="TIGR00562">
    <property type="entry name" value="proto_IX_ox"/>
    <property type="match status" value="1"/>
</dbReference>
<comment type="function">
    <text evidence="1 13">Catalyzes the 6-electron oxidation of protoporphyrinogen-IX to form protoporphyrin-IX.</text>
</comment>
<dbReference type="PANTHER" id="PTHR42923:SF44">
    <property type="entry name" value="PROTOPORPHYRINOGEN OXIDASE 2, CHLOROPLASTIC_MITOCHONDRIAL"/>
    <property type="match status" value="1"/>
</dbReference>
<dbReference type="EC" id="1.3.3.4" evidence="5 13"/>
<dbReference type="GO" id="GO:0004729">
    <property type="term" value="F:oxygen-dependent protoporphyrinogen oxidase activity"/>
    <property type="evidence" value="ECO:0007669"/>
    <property type="project" value="UniProtKB-UniRule"/>
</dbReference>